<gene>
    <name evidence="5" type="ORF">ACAOBT_LOCUS11661</name>
</gene>
<evidence type="ECO:0000259" key="4">
    <source>
        <dbReference type="Pfam" id="PF10256"/>
    </source>
</evidence>
<dbReference type="GO" id="GO:0016020">
    <property type="term" value="C:membrane"/>
    <property type="evidence" value="ECO:0007669"/>
    <property type="project" value="UniProtKB-SubCell"/>
</dbReference>
<evidence type="ECO:0000256" key="1">
    <source>
        <dbReference type="ARBA" id="ARBA00004370"/>
    </source>
</evidence>
<feature type="transmembrane region" description="Helical" evidence="3">
    <location>
        <begin position="66"/>
        <end position="88"/>
    </location>
</feature>
<evidence type="ECO:0000313" key="6">
    <source>
        <dbReference type="Proteomes" id="UP001152888"/>
    </source>
</evidence>
<organism evidence="5 6">
    <name type="scientific">Acanthoscelides obtectus</name>
    <name type="common">Bean weevil</name>
    <name type="synonym">Bruchus obtectus</name>
    <dbReference type="NCBI Taxonomy" id="200917"/>
    <lineage>
        <taxon>Eukaryota</taxon>
        <taxon>Metazoa</taxon>
        <taxon>Ecdysozoa</taxon>
        <taxon>Arthropoda</taxon>
        <taxon>Hexapoda</taxon>
        <taxon>Insecta</taxon>
        <taxon>Pterygota</taxon>
        <taxon>Neoptera</taxon>
        <taxon>Endopterygota</taxon>
        <taxon>Coleoptera</taxon>
        <taxon>Polyphaga</taxon>
        <taxon>Cucujiformia</taxon>
        <taxon>Chrysomeloidea</taxon>
        <taxon>Chrysomelidae</taxon>
        <taxon>Bruchinae</taxon>
        <taxon>Bruchini</taxon>
        <taxon>Acanthoscelides</taxon>
    </lineage>
</organism>
<name>A0A9P0PAL3_ACAOB</name>
<evidence type="ECO:0000313" key="5">
    <source>
        <dbReference type="EMBL" id="CAH1975564.1"/>
    </source>
</evidence>
<dbReference type="InterPro" id="IPR019383">
    <property type="entry name" value="Golgin_A_7/ERF4"/>
</dbReference>
<reference evidence="5" key="1">
    <citation type="submission" date="2022-03" db="EMBL/GenBank/DDBJ databases">
        <authorList>
            <person name="Sayadi A."/>
        </authorList>
    </citation>
    <scope>NUCLEOTIDE SEQUENCE</scope>
</reference>
<dbReference type="InterPro" id="IPR039735">
    <property type="entry name" value="CHIC1/2"/>
</dbReference>
<dbReference type="AlphaFoldDB" id="A0A9P0PAL3"/>
<proteinExistence type="predicted"/>
<accession>A0A9P0PAL3</accession>
<keyword evidence="6" id="KW-1185">Reference proteome</keyword>
<protein>
    <recommendedName>
        <fullName evidence="4">Golgin subfamily A member 7/ERF4 domain-containing protein</fullName>
    </recommendedName>
</protein>
<feature type="domain" description="Golgin subfamily A member 7/ERF4" evidence="4">
    <location>
        <begin position="27"/>
        <end position="107"/>
    </location>
</feature>
<dbReference type="Pfam" id="PF10256">
    <property type="entry name" value="Erf4"/>
    <property type="match status" value="1"/>
</dbReference>
<comment type="subcellular location">
    <subcellularLocation>
        <location evidence="1">Membrane</location>
    </subcellularLocation>
</comment>
<dbReference type="PANTHER" id="PTHR13005:SF4">
    <property type="entry name" value="CYSTEINE-RICH HYDROPHOBIC PROTEIN"/>
    <property type="match status" value="1"/>
</dbReference>
<dbReference type="Proteomes" id="UP001152888">
    <property type="component" value="Unassembled WGS sequence"/>
</dbReference>
<keyword evidence="2 3" id="KW-0472">Membrane</keyword>
<dbReference type="EMBL" id="CAKOFQ010006837">
    <property type="protein sequence ID" value="CAH1975564.1"/>
    <property type="molecule type" value="Genomic_DNA"/>
</dbReference>
<keyword evidence="3" id="KW-0812">Transmembrane</keyword>
<evidence type="ECO:0000256" key="2">
    <source>
        <dbReference type="ARBA" id="ARBA00023136"/>
    </source>
</evidence>
<dbReference type="OrthoDB" id="6668631at2759"/>
<dbReference type="PANTHER" id="PTHR13005">
    <property type="entry name" value="CYSTEINE-RICH HYDROPHOBIC DOMAIN PROTEIN BRAIN X-LINKED PROTEIN"/>
    <property type="match status" value="1"/>
</dbReference>
<keyword evidence="3" id="KW-1133">Transmembrane helix</keyword>
<evidence type="ECO:0000256" key="3">
    <source>
        <dbReference type="SAM" id="Phobius"/>
    </source>
</evidence>
<comment type="caution">
    <text evidence="5">The sequence shown here is derived from an EMBL/GenBank/DDBJ whole genome shotgun (WGS) entry which is preliminary data.</text>
</comment>
<sequence>MHVKMSLPEPIIVRPDGNITVFGLNNHFSSAMPNKLVSVVAPDEYQHTIRKVNKVLDEKLFLNIKMLLGSCICFCCTLGLSMCAPIVVNQRTKYRVQHILEEENKRIV</sequence>